<sequence length="886" mass="87631">MSTYKGFRTPESSSKHASLSSDAGGASSSASTPTPLSLVPEKAVVGHQIRSIVPAQFWGACVASASSPDGALASAVCDPAPLPLLAGAGLSRPHLVLATQALKLPGRPSLVGLPSVCQGQGGLVVDRVLAHSGGDGWWAVVSGRAKVGRMVAQRGDVAAALTEPSNYSLCANSRVQLRRNTIVRTRVDWSPAPATGGLIRRRGAAPRAASAPSHAGAAPPPPLSLSSELRSRLGPRAEVRADLAIAQRVSVAHDAAAPASAGGLLGAFGGGGAGGGGGGGGGAGATTPLLLGLQAGTPASSRGPVVWRVGALQVTAPSTVPLAGVDAAAAGRSSGSSSGRAGLQSAVYVQGTAALQGERFLWRAPKTAPRRRRDSPAAGDAAAGGGAGGGSGAEEERPPLPPPSLGPHNPVRQAATYMLTRMGRDDSEDAGRRRGSGGGGATGAGGASSSAGSAGGKTGGGAAAGGGAGAASGGDGEAPFGIALPAASSVQEALMDATQSISRLRDDVTQATQWVSGGGLVEQLEKAHVDTGTGGAPAAGKKHGHHPHHRRKTGAAADAAEPVPWSAFVGEPHVKVAGVAGLTMRAPVIRMTHGSAAATAAAPPQPAADAAMDGVPATSEGGGELQPSPLSGALPVRLEWVQDLGLRRFLSRSRQHSEAAAEQEAAEAAATSAAPGGRGGGRGAVGSLRPFASAAASVQLGRFSRWVADFTRLTAQLDAGLWGPAVKGSAADPRPAGGPPCQRHPAFALGDTGAWHSLSLSLSQQLIGPLRLAADWRYELGSHRPLALPALRGPSPSGGAAGAAGAAEVEGAGAGPVAAGGGLARAAKWVPGAARGVAGHVSGMRPQLLESVYALDLALPGSRGAARLVAWWAPRRREGMLELRLF</sequence>
<evidence type="ECO:0000313" key="2">
    <source>
        <dbReference type="EMBL" id="PNW86334.1"/>
    </source>
</evidence>
<dbReference type="OrthoDB" id="512148at2759"/>
<reference evidence="2 3" key="1">
    <citation type="journal article" date="2007" name="Science">
        <title>The Chlamydomonas genome reveals the evolution of key animal and plant functions.</title>
        <authorList>
            <person name="Merchant S.S."/>
            <person name="Prochnik S.E."/>
            <person name="Vallon O."/>
            <person name="Harris E.H."/>
            <person name="Karpowicz S.J."/>
            <person name="Witman G.B."/>
            <person name="Terry A."/>
            <person name="Salamov A."/>
            <person name="Fritz-Laylin L.K."/>
            <person name="Marechal-Drouard L."/>
            <person name="Marshall W.F."/>
            <person name="Qu L.H."/>
            <person name="Nelson D.R."/>
            <person name="Sanderfoot A.A."/>
            <person name="Spalding M.H."/>
            <person name="Kapitonov V.V."/>
            <person name="Ren Q."/>
            <person name="Ferris P."/>
            <person name="Lindquist E."/>
            <person name="Shapiro H."/>
            <person name="Lucas S.M."/>
            <person name="Grimwood J."/>
            <person name="Schmutz J."/>
            <person name="Cardol P."/>
            <person name="Cerutti H."/>
            <person name="Chanfreau G."/>
            <person name="Chen C.L."/>
            <person name="Cognat V."/>
            <person name="Croft M.T."/>
            <person name="Dent R."/>
            <person name="Dutcher S."/>
            <person name="Fernandez E."/>
            <person name="Fukuzawa H."/>
            <person name="Gonzalez-Ballester D."/>
            <person name="Gonzalez-Halphen D."/>
            <person name="Hallmann A."/>
            <person name="Hanikenne M."/>
            <person name="Hippler M."/>
            <person name="Inwood W."/>
            <person name="Jabbari K."/>
            <person name="Kalanon M."/>
            <person name="Kuras R."/>
            <person name="Lefebvre P.A."/>
            <person name="Lemaire S.D."/>
            <person name="Lobanov A.V."/>
            <person name="Lohr M."/>
            <person name="Manuell A."/>
            <person name="Meier I."/>
            <person name="Mets L."/>
            <person name="Mittag M."/>
            <person name="Mittelmeier T."/>
            <person name="Moroney J.V."/>
            <person name="Moseley J."/>
            <person name="Napoli C."/>
            <person name="Nedelcu A.M."/>
            <person name="Niyogi K."/>
            <person name="Novoselov S.V."/>
            <person name="Paulsen I.T."/>
            <person name="Pazour G."/>
            <person name="Purton S."/>
            <person name="Ral J.P."/>
            <person name="Riano-Pachon D.M."/>
            <person name="Riekhof W."/>
            <person name="Rymarquis L."/>
            <person name="Schroda M."/>
            <person name="Stern D."/>
            <person name="Umen J."/>
            <person name="Willows R."/>
            <person name="Wilson N."/>
            <person name="Zimmer S.L."/>
            <person name="Allmer J."/>
            <person name="Balk J."/>
            <person name="Bisova K."/>
            <person name="Chen C.J."/>
            <person name="Elias M."/>
            <person name="Gendler K."/>
            <person name="Hauser C."/>
            <person name="Lamb M.R."/>
            <person name="Ledford H."/>
            <person name="Long J.C."/>
            <person name="Minagawa J."/>
            <person name="Page M.D."/>
            <person name="Pan J."/>
            <person name="Pootakham W."/>
            <person name="Roje S."/>
            <person name="Rose A."/>
            <person name="Stahlberg E."/>
            <person name="Terauchi A.M."/>
            <person name="Yang P."/>
            <person name="Ball S."/>
            <person name="Bowler C."/>
            <person name="Dieckmann C.L."/>
            <person name="Gladyshev V.N."/>
            <person name="Green P."/>
            <person name="Jorgensen R."/>
            <person name="Mayfield S."/>
            <person name="Mueller-Roeber B."/>
            <person name="Rajamani S."/>
            <person name="Sayre R.T."/>
            <person name="Brokstein P."/>
            <person name="Dubchak I."/>
            <person name="Goodstein D."/>
            <person name="Hornick L."/>
            <person name="Huang Y.W."/>
            <person name="Jhaveri J."/>
            <person name="Luo Y."/>
            <person name="Martinez D."/>
            <person name="Ngau W.C."/>
            <person name="Otillar B."/>
            <person name="Poliakov A."/>
            <person name="Porter A."/>
            <person name="Szajkowski L."/>
            <person name="Werner G."/>
            <person name="Zhou K."/>
            <person name="Grigoriev I.V."/>
            <person name="Rokhsar D.S."/>
            <person name="Grossman A.R."/>
        </authorList>
    </citation>
    <scope>NUCLEOTIDE SEQUENCE [LARGE SCALE GENOMIC DNA]</scope>
    <source>
        <strain evidence="3">CC-503</strain>
    </source>
</reference>
<dbReference type="OMA" id="ELEPCHA"/>
<evidence type="ECO:0000256" key="1">
    <source>
        <dbReference type="SAM" id="MobiDB-lite"/>
    </source>
</evidence>
<feature type="compositionally biased region" description="Basic and acidic residues" evidence="1">
    <location>
        <begin position="423"/>
        <end position="432"/>
    </location>
</feature>
<dbReference type="GO" id="GO:0070300">
    <property type="term" value="F:phosphatidic acid binding"/>
    <property type="evidence" value="ECO:0007669"/>
    <property type="project" value="InterPro"/>
</dbReference>
<name>A0A2K3E0M1_CHLRE</name>
<dbReference type="Gramene" id="PNW86334">
    <property type="protein sequence ID" value="PNW86334"/>
    <property type="gene ID" value="CHLRE_02g082450v5"/>
</dbReference>
<organism evidence="2 3">
    <name type="scientific">Chlamydomonas reinhardtii</name>
    <name type="common">Chlamydomonas smithii</name>
    <dbReference type="NCBI Taxonomy" id="3055"/>
    <lineage>
        <taxon>Eukaryota</taxon>
        <taxon>Viridiplantae</taxon>
        <taxon>Chlorophyta</taxon>
        <taxon>core chlorophytes</taxon>
        <taxon>Chlorophyceae</taxon>
        <taxon>CS clade</taxon>
        <taxon>Chlamydomonadales</taxon>
        <taxon>Chlamydomonadaceae</taxon>
        <taxon>Chlamydomonas</taxon>
    </lineage>
</organism>
<feature type="compositionally biased region" description="Gly residues" evidence="1">
    <location>
        <begin position="382"/>
        <end position="392"/>
    </location>
</feature>
<feature type="region of interest" description="Disordered" evidence="1">
    <location>
        <begin position="658"/>
        <end position="681"/>
    </location>
</feature>
<feature type="region of interest" description="Disordered" evidence="1">
    <location>
        <begin position="193"/>
        <end position="228"/>
    </location>
</feature>
<dbReference type="RefSeq" id="XP_042926895.1">
    <property type="nucleotide sequence ID" value="XM_043059261.1"/>
</dbReference>
<dbReference type="PANTHER" id="PTHR34954">
    <property type="entry name" value="EXPRESSED PROTEIN"/>
    <property type="match status" value="1"/>
</dbReference>
<feature type="region of interest" description="Disordered" evidence="1">
    <location>
        <begin position="361"/>
        <end position="410"/>
    </location>
</feature>
<dbReference type="InterPro" id="IPR044160">
    <property type="entry name" value="TGD4-like"/>
</dbReference>
<feature type="compositionally biased region" description="Low complexity" evidence="1">
    <location>
        <begin position="205"/>
        <end position="217"/>
    </location>
</feature>
<protein>
    <submittedName>
        <fullName evidence="2">Uncharacterized protein</fullName>
    </submittedName>
</protein>
<dbReference type="GO" id="GO:0034196">
    <property type="term" value="P:acylglycerol transport"/>
    <property type="evidence" value="ECO:0007669"/>
    <property type="project" value="InterPro"/>
</dbReference>
<accession>A0A2K3E0M1</accession>
<feature type="compositionally biased region" description="Low complexity" evidence="1">
    <location>
        <begin position="597"/>
        <end position="611"/>
    </location>
</feature>
<feature type="region of interest" description="Disordered" evidence="1">
    <location>
        <begin position="1"/>
        <end position="34"/>
    </location>
</feature>
<feature type="compositionally biased region" description="Gly residues" evidence="1">
    <location>
        <begin position="453"/>
        <end position="473"/>
    </location>
</feature>
<feature type="compositionally biased region" description="Low complexity" evidence="1">
    <location>
        <begin position="15"/>
        <end position="34"/>
    </location>
</feature>
<feature type="compositionally biased region" description="Gly residues" evidence="1">
    <location>
        <begin position="436"/>
        <end position="446"/>
    </location>
</feature>
<feature type="region of interest" description="Disordered" evidence="1">
    <location>
        <begin position="530"/>
        <end position="558"/>
    </location>
</feature>
<dbReference type="PANTHER" id="PTHR34954:SF3">
    <property type="entry name" value="EXPRESSED PROTEIN"/>
    <property type="match status" value="1"/>
</dbReference>
<feature type="region of interest" description="Disordered" evidence="1">
    <location>
        <begin position="597"/>
        <end position="630"/>
    </location>
</feature>
<keyword evidence="3" id="KW-1185">Reference proteome</keyword>
<feature type="region of interest" description="Disordered" evidence="1">
    <location>
        <begin position="423"/>
        <end position="473"/>
    </location>
</feature>
<proteinExistence type="predicted"/>
<dbReference type="InParanoid" id="A0A2K3E0M1"/>
<evidence type="ECO:0000313" key="3">
    <source>
        <dbReference type="Proteomes" id="UP000006906"/>
    </source>
</evidence>
<dbReference type="EMBL" id="CM008963">
    <property type="protein sequence ID" value="PNW86334.1"/>
    <property type="molecule type" value="Genomic_DNA"/>
</dbReference>
<dbReference type="GO" id="GO:1990052">
    <property type="term" value="P:ER to chloroplast lipid transport"/>
    <property type="evidence" value="ECO:0007669"/>
    <property type="project" value="InterPro"/>
</dbReference>
<feature type="compositionally biased region" description="Basic residues" evidence="1">
    <location>
        <begin position="540"/>
        <end position="553"/>
    </location>
</feature>
<gene>
    <name evidence="2" type="ORF">CHLRE_02g082450v5</name>
</gene>
<dbReference type="Proteomes" id="UP000006906">
    <property type="component" value="Chromosome 2"/>
</dbReference>
<feature type="compositionally biased region" description="Low complexity" evidence="1">
    <location>
        <begin position="658"/>
        <end position="675"/>
    </location>
</feature>
<dbReference type="KEGG" id="cre:CHLRE_02g082450v5"/>
<dbReference type="AlphaFoldDB" id="A0A2K3E0M1"/>
<dbReference type="GeneID" id="66052265"/>